<accession>Q98RR0</accession>
<geneLocation type="nucleomorph" evidence="2"/>
<evidence type="ECO:0000313" key="2">
    <source>
        <dbReference type="EMBL" id="AAK39887.1"/>
    </source>
</evidence>
<sequence length="244" mass="29820">MNFYNVNKFNNKKRNNKLFSKKNIIYDLFFIIPLISSNIDFFFHKYKKIYHFSYLNLKFFISYLKNCSYRNIKVHLNLSISNNIKKKHIITLFCYKISKIFNYLDLINVITKNFRYILFKNFSNHIIYSYKMIFNKLLIRISTFNYNFFYSKFHFSAKYLIVYSDMSSYEILRKILLNSSKKFILISKFNSRKRNISNLKSFNSFKEKIMVIDKIILIKIFNKIDFREISNIILFNKGEKSFFI</sequence>
<gene>
    <name evidence="2" type="primary">orf244</name>
</gene>
<dbReference type="RefSeq" id="XP_001713592.1">
    <property type="nucleotide sequence ID" value="XM_001713540.1"/>
</dbReference>
<keyword evidence="1" id="KW-0472">Membrane</keyword>
<feature type="transmembrane region" description="Helical" evidence="1">
    <location>
        <begin position="24"/>
        <end position="43"/>
    </location>
</feature>
<keyword evidence="2" id="KW-0542">Nucleomorph</keyword>
<name>Q98RR0_GUITH</name>
<dbReference type="AlphaFoldDB" id="Q98RR0"/>
<keyword evidence="1" id="KW-1133">Transmembrane helix</keyword>
<organism evidence="2 3">
    <name type="scientific">Guillardia theta</name>
    <name type="common">Cryptophyte</name>
    <name type="synonym">Cryptomonas phi</name>
    <dbReference type="NCBI Taxonomy" id="55529"/>
    <lineage>
        <taxon>Eukaryota</taxon>
        <taxon>Cryptophyceae</taxon>
        <taxon>Pyrenomonadales</taxon>
        <taxon>Geminigeraceae</taxon>
        <taxon>Guillardia</taxon>
    </lineage>
</organism>
<proteinExistence type="predicted"/>
<dbReference type="GeneID" id="857374"/>
<dbReference type="PIR" id="G90094">
    <property type="entry name" value="G90094"/>
</dbReference>
<evidence type="ECO:0000256" key="1">
    <source>
        <dbReference type="SAM" id="Phobius"/>
    </source>
</evidence>
<reference evidence="2 3" key="1">
    <citation type="journal article" date="2001" name="Nature">
        <title>The highly reduced genome of an enslaved algal nucleus.</title>
        <authorList>
            <person name="Douglas S."/>
            <person name="Zauner S."/>
            <person name="Fraunholz M."/>
            <person name="Beaton M."/>
            <person name="Penny S."/>
            <person name="Deng L."/>
            <person name="Wu X."/>
            <person name="Reith M."/>
            <person name="Cavalier-Smith T."/>
            <person name="Maier U."/>
        </authorList>
    </citation>
    <scope>NUCLEOTIDE SEQUENCE [LARGE SCALE GENOMIC DNA]</scope>
</reference>
<dbReference type="EMBL" id="AF165818">
    <property type="protein sequence ID" value="AAK39887.1"/>
    <property type="molecule type" value="Genomic_DNA"/>
</dbReference>
<evidence type="ECO:0000313" key="3">
    <source>
        <dbReference type="Proteomes" id="UP000242167"/>
    </source>
</evidence>
<keyword evidence="1" id="KW-0812">Transmembrane</keyword>
<dbReference type="Proteomes" id="UP000242167">
    <property type="component" value="Nucleomorph 1"/>
</dbReference>
<protein>
    <submittedName>
        <fullName evidence="2">Uncharacterized protein</fullName>
    </submittedName>
</protein>